<evidence type="ECO:0000256" key="2">
    <source>
        <dbReference type="ARBA" id="ARBA00023235"/>
    </source>
</evidence>
<evidence type="ECO:0000256" key="1">
    <source>
        <dbReference type="ARBA" id="ARBA00010219"/>
    </source>
</evidence>
<evidence type="ECO:0000256" key="4">
    <source>
        <dbReference type="NCBIfam" id="TIGR00652"/>
    </source>
</evidence>
<organism evidence="5 6">
    <name type="scientific">Candidatus Wallbacteria bacterium GWC2_49_35</name>
    <dbReference type="NCBI Taxonomy" id="1817813"/>
    <lineage>
        <taxon>Bacteria</taxon>
        <taxon>Candidatus Walliibacteriota</taxon>
    </lineage>
</organism>
<dbReference type="NCBIfam" id="TIGR00652">
    <property type="entry name" value="DapF"/>
    <property type="match status" value="1"/>
</dbReference>
<feature type="site" description="Could be important to modulate the pK values of the two catalytic cysteine residues" evidence="3">
    <location>
        <position position="217"/>
    </location>
</feature>
<evidence type="ECO:0000313" key="6">
    <source>
        <dbReference type="Proteomes" id="UP000178735"/>
    </source>
</evidence>
<dbReference type="GO" id="GO:0005829">
    <property type="term" value="C:cytosol"/>
    <property type="evidence" value="ECO:0007669"/>
    <property type="project" value="TreeGrafter"/>
</dbReference>
<feature type="binding site" evidence="3">
    <location>
        <begin position="217"/>
        <end position="218"/>
    </location>
    <ligand>
        <name>substrate</name>
    </ligand>
</feature>
<dbReference type="InterPro" id="IPR001653">
    <property type="entry name" value="DAP_epimerase_DapF"/>
</dbReference>
<comment type="subunit">
    <text evidence="3">Homodimer.</text>
</comment>
<protein>
    <recommendedName>
        <fullName evidence="3 4">Diaminopimelate epimerase</fullName>
        <shortName evidence="3">DAP epimerase</shortName>
        <ecNumber evidence="3 4">5.1.1.7</ecNumber>
    </recommendedName>
    <alternativeName>
        <fullName evidence="3">PLP-independent amino acid racemase</fullName>
    </alternativeName>
</protein>
<feature type="site" description="Could be important to modulate the pK values of the two catalytic cysteine residues" evidence="3">
    <location>
        <position position="167"/>
    </location>
</feature>
<comment type="catalytic activity">
    <reaction evidence="3">
        <text>(2S,6S)-2,6-diaminopimelate = meso-2,6-diaminopimelate</text>
        <dbReference type="Rhea" id="RHEA:15393"/>
        <dbReference type="ChEBI" id="CHEBI:57609"/>
        <dbReference type="ChEBI" id="CHEBI:57791"/>
        <dbReference type="EC" id="5.1.1.7"/>
    </reaction>
</comment>
<proteinExistence type="inferred from homology"/>
<dbReference type="SUPFAM" id="SSF54506">
    <property type="entry name" value="Diaminopimelate epimerase-like"/>
    <property type="match status" value="2"/>
</dbReference>
<keyword evidence="2 3" id="KW-0413">Isomerase</keyword>
<feature type="binding site" evidence="3">
    <location>
        <position position="13"/>
    </location>
    <ligand>
        <name>substrate</name>
    </ligand>
</feature>
<keyword evidence="3" id="KW-0028">Amino-acid biosynthesis</keyword>
<evidence type="ECO:0000256" key="3">
    <source>
        <dbReference type="HAMAP-Rule" id="MF_00197"/>
    </source>
</evidence>
<dbReference type="UniPathway" id="UPA00034">
    <property type="reaction ID" value="UER00025"/>
</dbReference>
<sequence>MNFKFSKMHHLGNDFIVVDFRPYEGENCEFARKFDETFSPDTVRSLCDRHFGIGADGVVGVLSPSREKYDHKMRIINSDGSEAKMCGNGLACFALFVCGFAQDPGGSGHKVKVETLSGARGAQITTGPHGGPKVILDMGKAAGGFSKEIKVAGRKFKINSVSMGNPHCVIFLDEPLSAAEFRRLGPVIENHELFPGKTNVEFVTVRSASEIEVAVWERGAGETLACGTGASASAFTAHSHKLCGTKVKVNLPGGRCAAEIKTGGRVFLECSPVKVFDGIITLAL</sequence>
<dbReference type="Pfam" id="PF01678">
    <property type="entry name" value="DAP_epimerase"/>
    <property type="match status" value="2"/>
</dbReference>
<dbReference type="EC" id="5.1.1.7" evidence="3 4"/>
<feature type="binding site" evidence="3">
    <location>
        <begin position="227"/>
        <end position="228"/>
    </location>
    <ligand>
        <name>substrate</name>
    </ligand>
</feature>
<feature type="binding site" evidence="3">
    <location>
        <position position="165"/>
    </location>
    <ligand>
        <name>substrate</name>
    </ligand>
</feature>
<comment type="caution">
    <text evidence="5">The sequence shown here is derived from an EMBL/GenBank/DDBJ whole genome shotgun (WGS) entry which is preliminary data.</text>
</comment>
<gene>
    <name evidence="3" type="primary">dapF</name>
    <name evidence="5" type="ORF">A2008_07470</name>
</gene>
<dbReference type="GO" id="GO:0009089">
    <property type="term" value="P:lysine biosynthetic process via diaminopimelate"/>
    <property type="evidence" value="ECO:0007669"/>
    <property type="project" value="UniProtKB-UniRule"/>
</dbReference>
<accession>A0A1F7WJ90</accession>
<comment type="caution">
    <text evidence="3">Lacks conserved residue(s) required for the propagation of feature annotation.</text>
</comment>
<dbReference type="Gene3D" id="3.10.310.10">
    <property type="entry name" value="Diaminopimelate Epimerase, Chain A, domain 1"/>
    <property type="match status" value="2"/>
</dbReference>
<dbReference type="AlphaFoldDB" id="A0A1F7WJ90"/>
<dbReference type="HAMAP" id="MF_00197">
    <property type="entry name" value="DAP_epimerase"/>
    <property type="match status" value="1"/>
</dbReference>
<dbReference type="EMBL" id="MGFH01000197">
    <property type="protein sequence ID" value="OGM02896.1"/>
    <property type="molecule type" value="Genomic_DNA"/>
</dbReference>
<comment type="function">
    <text evidence="3">Catalyzes the stereoinversion of LL-2,6-diaminopimelate (L,L-DAP) to meso-diaminopimelate (meso-DAP), a precursor of L-lysine and an essential component of the bacterial peptidoglycan.</text>
</comment>
<dbReference type="STRING" id="1817813.A2008_07470"/>
<keyword evidence="3" id="KW-0457">Lysine biosynthesis</keyword>
<reference evidence="5 6" key="1">
    <citation type="journal article" date="2016" name="Nat. Commun.">
        <title>Thousands of microbial genomes shed light on interconnected biogeochemical processes in an aquifer system.</title>
        <authorList>
            <person name="Anantharaman K."/>
            <person name="Brown C.T."/>
            <person name="Hug L.A."/>
            <person name="Sharon I."/>
            <person name="Castelle C.J."/>
            <person name="Probst A.J."/>
            <person name="Thomas B.C."/>
            <person name="Singh A."/>
            <person name="Wilkins M.J."/>
            <person name="Karaoz U."/>
            <person name="Brodie E.L."/>
            <person name="Williams K.H."/>
            <person name="Hubbard S.S."/>
            <person name="Banfield J.F."/>
        </authorList>
    </citation>
    <scope>NUCLEOTIDE SEQUENCE [LARGE SCALE GENOMIC DNA]</scope>
</reference>
<keyword evidence="3" id="KW-0963">Cytoplasm</keyword>
<feature type="active site" description="Proton donor" evidence="3">
    <location>
        <position position="86"/>
    </location>
</feature>
<name>A0A1F7WJ90_9BACT</name>
<comment type="pathway">
    <text evidence="3">Amino-acid biosynthesis; L-lysine biosynthesis via DAP pathway; DL-2,6-diaminopimelate from LL-2,6-diaminopimelate: step 1/1.</text>
</comment>
<dbReference type="PANTHER" id="PTHR31689:SF0">
    <property type="entry name" value="DIAMINOPIMELATE EPIMERASE"/>
    <property type="match status" value="1"/>
</dbReference>
<dbReference type="PANTHER" id="PTHR31689">
    <property type="entry name" value="DIAMINOPIMELATE EPIMERASE, CHLOROPLASTIC"/>
    <property type="match status" value="1"/>
</dbReference>
<dbReference type="GO" id="GO:0008837">
    <property type="term" value="F:diaminopimelate epimerase activity"/>
    <property type="evidence" value="ECO:0007669"/>
    <property type="project" value="UniProtKB-UniRule"/>
</dbReference>
<feature type="binding site" evidence="3">
    <location>
        <position position="77"/>
    </location>
    <ligand>
        <name>substrate</name>
    </ligand>
</feature>
<feature type="binding site" evidence="3">
    <location>
        <begin position="87"/>
        <end position="88"/>
    </location>
    <ligand>
        <name>substrate</name>
    </ligand>
</feature>
<feature type="binding site" evidence="3">
    <location>
        <position position="199"/>
    </location>
    <ligand>
        <name>substrate</name>
    </ligand>
</feature>
<evidence type="ECO:0000313" key="5">
    <source>
        <dbReference type="EMBL" id="OGM02896.1"/>
    </source>
</evidence>
<dbReference type="Proteomes" id="UP000178735">
    <property type="component" value="Unassembled WGS sequence"/>
</dbReference>
<feature type="active site" description="Proton acceptor" evidence="3">
    <location>
        <position position="226"/>
    </location>
</feature>
<comment type="similarity">
    <text evidence="1 3">Belongs to the diaminopimelate epimerase family.</text>
</comment>
<comment type="subcellular location">
    <subcellularLocation>
        <location evidence="3">Cytoplasm</location>
    </subcellularLocation>
</comment>